<feature type="compositionally biased region" description="Polar residues" evidence="5">
    <location>
        <begin position="670"/>
        <end position="684"/>
    </location>
</feature>
<gene>
    <name evidence="7" type="ORF">V1264_009402</name>
</gene>
<evidence type="ECO:0000256" key="3">
    <source>
        <dbReference type="ARBA" id="ARBA00023242"/>
    </source>
</evidence>
<sequence>MQLQQAVQEKNQYVERLKSKYEQLEEMVKKVRDETRVLINTPTGSVGRSCRCGVTKGCGNNLSKDLDAGVGAAVLEKQLQLMEHSLELISKDREELHDHGNTKQTVSQVSSRGDKTEHTQAKSTQNGQASSTPTQNKHRLGGSAERADDCVTDCHTNTQSSVAEQLVENATRHQAHLVEAKVARDCLTKRGHLAEAGDRKHKGRAPKHADICVAQAEESGERETTYKQPNTRLMKDNTGNRTSQCSTEAVKNRSAHSASQRSVPIAIEEEDSDVGEEREGKKTSTERSPELGAKLQLARSYAKRKRYTEDGTGRKRPKSNPESNLHSREPKRGQRRHTDMGDSLPSVRDTDSHGSKISRRHNNPLGTERMTESYSPTPAHQRTKQKSTESRITPSPFLAPASPRRPVPTSCLVTETCLDSGDLASPLTRTGRGRVTALQDISTVVVPETLGMDAISPEEDFEEVEEVSSPVTDLMHGGTKGKAEETARNYDNTVHERSSKPGRENVEQRMQVIRDKPGGGISHTHSSRQGSKTVDGTSPPTELSPESVRAHRSERRKENIEARSSQLKELSPDSVHAHRFQRRKKNIEARSLQQAEHSPETDASRSYTAGKGLEKNSLQPSAHSPTNSLHRHSTVPEDCINNHAGKPSHRSDKKDAEARNKHKQEMPKSGHSNAKQSVSSQGVWGTDSVVFTSTRPSSYNNPTRQSIDAGSLCLLGEESVGCSLQSPVFTAHHKDLDSPQGDQSPALFDEGSCDESLGTLVASAMDTDQSALDQRPATPSTPPVEAAHTESPPSSSLLRPAVRQPLGQLSINVTLAGASFKLPSPPHATRRERGNPSLHSPRSPPVAVGRQSLSPLHSPQSPPVIIRGRNLSPFHSPQSSPVIVRRENLNPLHSPQSPPSVVVGRQNVSPLHSPRSAPVVVRRENLNSLHSPPSPSVLVGRGTVNLPAVRNTLSPPQVTRQRTLDEMTNTVSTKTSPVSDGSELGTLKPAQPRKLFRSRKLQREPPSADDTINPELLVDVDDIGDTVGMGQAPRAPVSSQLNASLDPAARLTQYLQTVAEEQPDPSQWDECDGDVTMDPRFQQLHQTSAQDITLISQGGSELSLTCQPSTPRPATPILLDDSFDRVPERKKQEHTYAYAEVVRKQADRKKLKGFSCQECKQYYSAAGLTEAEMAVRMAECSKHRARQAPPSTPDHFWSIGFPDTQECEEHDNIK</sequence>
<feature type="region of interest" description="Disordered" evidence="5">
    <location>
        <begin position="819"/>
        <end position="880"/>
    </location>
</feature>
<feature type="compositionally biased region" description="Polar residues" evidence="5">
    <location>
        <begin position="523"/>
        <end position="541"/>
    </location>
</feature>
<dbReference type="Pfam" id="PF08573">
    <property type="entry name" value="SAE2"/>
    <property type="match status" value="1"/>
</dbReference>
<keyword evidence="8" id="KW-1185">Reference proteome</keyword>
<evidence type="ECO:0000256" key="2">
    <source>
        <dbReference type="ARBA" id="ARBA00022763"/>
    </source>
</evidence>
<protein>
    <recommendedName>
        <fullName evidence="6">DNA endonuclease activator Ctp1 C-terminal domain-containing protein</fullName>
    </recommendedName>
</protein>
<dbReference type="Proteomes" id="UP001374579">
    <property type="component" value="Unassembled WGS sequence"/>
</dbReference>
<accession>A0AAN9G2N9</accession>
<feature type="compositionally biased region" description="Basic and acidic residues" evidence="5">
    <location>
        <begin position="325"/>
        <end position="340"/>
    </location>
</feature>
<feature type="region of interest" description="Disordered" evidence="5">
    <location>
        <begin position="216"/>
        <end position="407"/>
    </location>
</feature>
<comment type="subcellular location">
    <subcellularLocation>
        <location evidence="1">Nucleus</location>
    </subcellularLocation>
</comment>
<feature type="compositionally biased region" description="Acidic residues" evidence="5">
    <location>
        <begin position="456"/>
        <end position="466"/>
    </location>
</feature>
<feature type="compositionally biased region" description="Polar residues" evidence="5">
    <location>
        <begin position="967"/>
        <end position="979"/>
    </location>
</feature>
<dbReference type="EMBL" id="JBAMIC010000022">
    <property type="protein sequence ID" value="KAK7091760.1"/>
    <property type="molecule type" value="Genomic_DNA"/>
</dbReference>
<feature type="compositionally biased region" description="Polar residues" evidence="5">
    <location>
        <begin position="102"/>
        <end position="111"/>
    </location>
</feature>
<feature type="compositionally biased region" description="Polar residues" evidence="5">
    <location>
        <begin position="121"/>
        <end position="135"/>
    </location>
</feature>
<feature type="region of interest" description="Disordered" evidence="5">
    <location>
        <begin position="967"/>
        <end position="990"/>
    </location>
</feature>
<proteinExistence type="predicted"/>
<evidence type="ECO:0000256" key="4">
    <source>
        <dbReference type="SAM" id="Coils"/>
    </source>
</evidence>
<dbReference type="InterPro" id="IPR013882">
    <property type="entry name" value="Ctp1_C"/>
</dbReference>
<dbReference type="GO" id="GO:0006281">
    <property type="term" value="P:DNA repair"/>
    <property type="evidence" value="ECO:0007669"/>
    <property type="project" value="InterPro"/>
</dbReference>
<feature type="region of interest" description="Disordered" evidence="5">
    <location>
        <begin position="732"/>
        <end position="799"/>
    </location>
</feature>
<keyword evidence="3" id="KW-0539">Nucleus</keyword>
<comment type="caution">
    <text evidence="7">The sequence shown here is derived from an EMBL/GenBank/DDBJ whole genome shotgun (WGS) entry which is preliminary data.</text>
</comment>
<dbReference type="GO" id="GO:0005634">
    <property type="term" value="C:nucleus"/>
    <property type="evidence" value="ECO:0007669"/>
    <property type="project" value="UniProtKB-SubCell"/>
</dbReference>
<feature type="compositionally biased region" description="Basic and acidic residues" evidence="5">
    <location>
        <begin position="548"/>
        <end position="561"/>
    </location>
</feature>
<feature type="compositionally biased region" description="Basic and acidic residues" evidence="5">
    <location>
        <begin position="481"/>
        <end position="517"/>
    </location>
</feature>
<evidence type="ECO:0000256" key="5">
    <source>
        <dbReference type="SAM" id="MobiDB-lite"/>
    </source>
</evidence>
<evidence type="ECO:0000256" key="1">
    <source>
        <dbReference type="ARBA" id="ARBA00004123"/>
    </source>
</evidence>
<feature type="compositionally biased region" description="Basic and acidic residues" evidence="5">
    <location>
        <begin position="275"/>
        <end position="289"/>
    </location>
</feature>
<organism evidence="7 8">
    <name type="scientific">Littorina saxatilis</name>
    <dbReference type="NCBI Taxonomy" id="31220"/>
    <lineage>
        <taxon>Eukaryota</taxon>
        <taxon>Metazoa</taxon>
        <taxon>Spiralia</taxon>
        <taxon>Lophotrochozoa</taxon>
        <taxon>Mollusca</taxon>
        <taxon>Gastropoda</taxon>
        <taxon>Caenogastropoda</taxon>
        <taxon>Littorinimorpha</taxon>
        <taxon>Littorinoidea</taxon>
        <taxon>Littorinidae</taxon>
        <taxon>Littorina</taxon>
    </lineage>
</organism>
<evidence type="ECO:0000259" key="6">
    <source>
        <dbReference type="Pfam" id="PF08573"/>
    </source>
</evidence>
<keyword evidence="2" id="KW-0227">DNA damage</keyword>
<dbReference type="AlphaFoldDB" id="A0AAN9G2N9"/>
<feature type="domain" description="DNA endonuclease activator Ctp1 C-terminal" evidence="6">
    <location>
        <begin position="1170"/>
        <end position="1206"/>
    </location>
</feature>
<keyword evidence="4" id="KW-0175">Coiled coil</keyword>
<feature type="region of interest" description="Disordered" evidence="5">
    <location>
        <begin position="456"/>
        <end position="684"/>
    </location>
</feature>
<feature type="compositionally biased region" description="Basic and acidic residues" evidence="5">
    <location>
        <begin position="649"/>
        <end position="668"/>
    </location>
</feature>
<feature type="region of interest" description="Disordered" evidence="5">
    <location>
        <begin position="95"/>
        <end position="144"/>
    </location>
</feature>
<name>A0AAN9G2N9_9CAEN</name>
<evidence type="ECO:0000313" key="8">
    <source>
        <dbReference type="Proteomes" id="UP001374579"/>
    </source>
</evidence>
<reference evidence="7 8" key="1">
    <citation type="submission" date="2024-02" db="EMBL/GenBank/DDBJ databases">
        <title>Chromosome-scale genome assembly of the rough periwinkle Littorina saxatilis.</title>
        <authorList>
            <person name="De Jode A."/>
            <person name="Faria R."/>
            <person name="Formenti G."/>
            <person name="Sims Y."/>
            <person name="Smith T.P."/>
            <person name="Tracey A."/>
            <person name="Wood J.M.D."/>
            <person name="Zagrodzka Z.B."/>
            <person name="Johannesson K."/>
            <person name="Butlin R.K."/>
            <person name="Leder E.H."/>
        </authorList>
    </citation>
    <scope>NUCLEOTIDE SEQUENCE [LARGE SCALE GENOMIC DNA]</scope>
    <source>
        <strain evidence="7">Snail1</strain>
        <tissue evidence="7">Muscle</tissue>
    </source>
</reference>
<evidence type="ECO:0000313" key="7">
    <source>
        <dbReference type="EMBL" id="KAK7091760.1"/>
    </source>
</evidence>
<feature type="compositionally biased region" description="Polar residues" evidence="5">
    <location>
        <begin position="226"/>
        <end position="262"/>
    </location>
</feature>
<feature type="compositionally biased region" description="Polar residues" evidence="5">
    <location>
        <begin position="616"/>
        <end position="628"/>
    </location>
</feature>
<feature type="coiled-coil region" evidence="4">
    <location>
        <begin position="3"/>
        <end position="41"/>
    </location>
</feature>